<feature type="region of interest" description="Disordered" evidence="1">
    <location>
        <begin position="1"/>
        <end position="21"/>
    </location>
</feature>
<dbReference type="AlphaFoldDB" id="A0A166B0U8"/>
<dbReference type="Proteomes" id="UP000077266">
    <property type="component" value="Unassembled WGS sequence"/>
</dbReference>
<name>A0A166B0U8_EXIGL</name>
<dbReference type="EMBL" id="KV425936">
    <property type="protein sequence ID" value="KZV96919.1"/>
    <property type="molecule type" value="Genomic_DNA"/>
</dbReference>
<reference evidence="2 3" key="1">
    <citation type="journal article" date="2016" name="Mol. Biol. Evol.">
        <title>Comparative Genomics of Early-Diverging Mushroom-Forming Fungi Provides Insights into the Origins of Lignocellulose Decay Capabilities.</title>
        <authorList>
            <person name="Nagy L.G."/>
            <person name="Riley R."/>
            <person name="Tritt A."/>
            <person name="Adam C."/>
            <person name="Daum C."/>
            <person name="Floudas D."/>
            <person name="Sun H."/>
            <person name="Yadav J.S."/>
            <person name="Pangilinan J."/>
            <person name="Larsson K.H."/>
            <person name="Matsuura K."/>
            <person name="Barry K."/>
            <person name="Labutti K."/>
            <person name="Kuo R."/>
            <person name="Ohm R.A."/>
            <person name="Bhattacharya S.S."/>
            <person name="Shirouzu T."/>
            <person name="Yoshinaga Y."/>
            <person name="Martin F.M."/>
            <person name="Grigoriev I.V."/>
            <person name="Hibbett D.S."/>
        </authorList>
    </citation>
    <scope>NUCLEOTIDE SEQUENCE [LARGE SCALE GENOMIC DNA]</scope>
    <source>
        <strain evidence="2 3">HHB12029</strain>
    </source>
</reference>
<evidence type="ECO:0000256" key="1">
    <source>
        <dbReference type="SAM" id="MobiDB-lite"/>
    </source>
</evidence>
<dbReference type="InParanoid" id="A0A166B0U8"/>
<evidence type="ECO:0000313" key="3">
    <source>
        <dbReference type="Proteomes" id="UP000077266"/>
    </source>
</evidence>
<organism evidence="2 3">
    <name type="scientific">Exidia glandulosa HHB12029</name>
    <dbReference type="NCBI Taxonomy" id="1314781"/>
    <lineage>
        <taxon>Eukaryota</taxon>
        <taxon>Fungi</taxon>
        <taxon>Dikarya</taxon>
        <taxon>Basidiomycota</taxon>
        <taxon>Agaricomycotina</taxon>
        <taxon>Agaricomycetes</taxon>
        <taxon>Auriculariales</taxon>
        <taxon>Exidiaceae</taxon>
        <taxon>Exidia</taxon>
    </lineage>
</organism>
<proteinExistence type="predicted"/>
<accession>A0A166B0U8</accession>
<keyword evidence="3" id="KW-1185">Reference proteome</keyword>
<sequence length="446" mass="48254">MSGVNNSGRPSNAAATGGTSTFVPLTDQEIGVATPGTLRGALTATLASRSELEAQLAASQPITAAERNARREVRRAAGDPNVSENEADDVLMFADVLKAAMNPDASKKVEKKSRFVSDDDAAADTADDYLVAIPDAILALWNNKVHIPLTVLTNKALRQISRNEGLTLKAVTADADGKTVRVLDTASFPAELLIDDSTFREAWSNNLRFLKTIVGPKIFSSVEEYYNRLVSLSDFREDFAACRRFDIDLRMKFTSKPFIVNASQQFLKLPAYITKEARNTPLAPAFVQTPVVVPAQQPSAPKFGPSRPSYQAPRFEPYDRDRRVSAPEAPQSFHLAPGAAAYQPAASGSLLTRVPSSFRGSCLSCNLNGHRARNCDQHFIKGGFPLFSAWRDGNLIVLSNPSVRICTSFNGPNGCTVVSGHGEHICSLCGAHDHGAQAPRCPRNLR</sequence>
<dbReference type="OrthoDB" id="3018720at2759"/>
<gene>
    <name evidence="2" type="ORF">EXIGLDRAFT_396186</name>
</gene>
<protein>
    <submittedName>
        <fullName evidence="2">Uncharacterized protein</fullName>
    </submittedName>
</protein>
<evidence type="ECO:0000313" key="2">
    <source>
        <dbReference type="EMBL" id="KZV96919.1"/>
    </source>
</evidence>
<dbReference type="STRING" id="1314781.A0A166B0U8"/>